<dbReference type="Proteomes" id="UP000593567">
    <property type="component" value="Unassembled WGS sequence"/>
</dbReference>
<evidence type="ECO:0000313" key="2">
    <source>
        <dbReference type="EMBL" id="KAF6029061.1"/>
    </source>
</evidence>
<dbReference type="AlphaFoldDB" id="A0A7J7JTT8"/>
<keyword evidence="1" id="KW-0472">Membrane</keyword>
<feature type="transmembrane region" description="Helical" evidence="1">
    <location>
        <begin position="38"/>
        <end position="57"/>
    </location>
</feature>
<reference evidence="2" key="1">
    <citation type="submission" date="2020-06" db="EMBL/GenBank/DDBJ databases">
        <title>Draft genome of Bugula neritina, a colonial animal packing powerful symbionts and potential medicines.</title>
        <authorList>
            <person name="Rayko M."/>
        </authorList>
    </citation>
    <scope>NUCLEOTIDE SEQUENCE [LARGE SCALE GENOMIC DNA]</scope>
    <source>
        <strain evidence="2">Kwan_BN1</strain>
    </source>
</reference>
<evidence type="ECO:0000256" key="1">
    <source>
        <dbReference type="SAM" id="Phobius"/>
    </source>
</evidence>
<keyword evidence="3" id="KW-1185">Reference proteome</keyword>
<comment type="caution">
    <text evidence="2">The sequence shown here is derived from an EMBL/GenBank/DDBJ whole genome shotgun (WGS) entry which is preliminary data.</text>
</comment>
<sequence>MLIGCYVKKPNSCDSRCDYELILLPQEKLEKLRHLVELYLYVYTTATACIHNSYYMYTLQLLHVYTTVITCIHYSHYMYTLQCYIIHYSYYMYTLQLHTTATHYSYYMYTLQCYMYILPCYMYILQYYISFVCLNEYKVKPWSQD</sequence>
<evidence type="ECO:0000313" key="3">
    <source>
        <dbReference type="Proteomes" id="UP000593567"/>
    </source>
</evidence>
<keyword evidence="1" id="KW-1133">Transmembrane helix</keyword>
<proteinExistence type="predicted"/>
<dbReference type="EMBL" id="VXIV02001857">
    <property type="protein sequence ID" value="KAF6029061.1"/>
    <property type="molecule type" value="Genomic_DNA"/>
</dbReference>
<keyword evidence="1" id="KW-0812">Transmembrane</keyword>
<gene>
    <name evidence="2" type="ORF">EB796_012611</name>
</gene>
<accession>A0A7J7JTT8</accession>
<feature type="transmembrane region" description="Helical" evidence="1">
    <location>
        <begin position="106"/>
        <end position="129"/>
    </location>
</feature>
<organism evidence="2 3">
    <name type="scientific">Bugula neritina</name>
    <name type="common">Brown bryozoan</name>
    <name type="synonym">Sertularia neritina</name>
    <dbReference type="NCBI Taxonomy" id="10212"/>
    <lineage>
        <taxon>Eukaryota</taxon>
        <taxon>Metazoa</taxon>
        <taxon>Spiralia</taxon>
        <taxon>Lophotrochozoa</taxon>
        <taxon>Bryozoa</taxon>
        <taxon>Gymnolaemata</taxon>
        <taxon>Cheilostomatida</taxon>
        <taxon>Flustrina</taxon>
        <taxon>Buguloidea</taxon>
        <taxon>Bugulidae</taxon>
        <taxon>Bugula</taxon>
    </lineage>
</organism>
<protein>
    <submittedName>
        <fullName evidence="2">Uncharacterized protein</fullName>
    </submittedName>
</protein>
<name>A0A7J7JTT8_BUGNE</name>